<gene>
    <name evidence="1" type="ORF">ACFOGH_12575</name>
</gene>
<dbReference type="Proteomes" id="UP001595547">
    <property type="component" value="Unassembled WGS sequence"/>
</dbReference>
<comment type="caution">
    <text evidence="1">The sequence shown here is derived from an EMBL/GenBank/DDBJ whole genome shotgun (WGS) entry which is preliminary data.</text>
</comment>
<organism evidence="1 2">
    <name type="scientific">Cypionkella sinensis</name>
    <dbReference type="NCBI Taxonomy" id="1756043"/>
    <lineage>
        <taxon>Bacteria</taxon>
        <taxon>Pseudomonadati</taxon>
        <taxon>Pseudomonadota</taxon>
        <taxon>Alphaproteobacteria</taxon>
        <taxon>Rhodobacterales</taxon>
        <taxon>Paracoccaceae</taxon>
        <taxon>Cypionkella</taxon>
    </lineage>
</organism>
<dbReference type="SUPFAM" id="SSF158791">
    <property type="entry name" value="MgtE N-terminal domain-like"/>
    <property type="match status" value="1"/>
</dbReference>
<accession>A0ABV7IZD6</accession>
<dbReference type="EMBL" id="JBHRTO010000001">
    <property type="protein sequence ID" value="MFC3181831.1"/>
    <property type="molecule type" value="Genomic_DNA"/>
</dbReference>
<name>A0ABV7IZD6_9RHOB</name>
<proteinExistence type="predicted"/>
<protein>
    <submittedName>
        <fullName evidence="1">MotE family protein</fullName>
    </submittedName>
</protein>
<dbReference type="RefSeq" id="WP_380073415.1">
    <property type="nucleotide sequence ID" value="NZ_JBHRTO010000001.1"/>
</dbReference>
<keyword evidence="2" id="KW-1185">Reference proteome</keyword>
<sequence length="189" mass="19305">MTRRAPRSGRGTLVILTLFLAASGALRVGSGIGTAMANSATEAPAPTADPQSCPEPPLALAEALKAREAQITARETALADRMAALTLSEAAIKARMDELAAAEASLKKTLQIADGAAEADLTRLTAVYEAMKPADAAKLFGEMAPEFAAGFLGRMNPSAAAAVISGMDPAKVYAISVLIAGRNAKAPKN</sequence>
<reference evidence="2" key="1">
    <citation type="journal article" date="2019" name="Int. J. Syst. Evol. Microbiol.">
        <title>The Global Catalogue of Microorganisms (GCM) 10K type strain sequencing project: providing services to taxonomists for standard genome sequencing and annotation.</title>
        <authorList>
            <consortium name="The Broad Institute Genomics Platform"/>
            <consortium name="The Broad Institute Genome Sequencing Center for Infectious Disease"/>
            <person name="Wu L."/>
            <person name="Ma J."/>
        </authorList>
    </citation>
    <scope>NUCLEOTIDE SEQUENCE [LARGE SCALE GENOMIC DNA]</scope>
    <source>
        <strain evidence="2">KCTC 52039</strain>
    </source>
</reference>
<evidence type="ECO:0000313" key="2">
    <source>
        <dbReference type="Proteomes" id="UP001595547"/>
    </source>
</evidence>
<evidence type="ECO:0000313" key="1">
    <source>
        <dbReference type="EMBL" id="MFC3181831.1"/>
    </source>
</evidence>